<name>A0AAD1X4B1_EUPCR</name>
<dbReference type="AlphaFoldDB" id="A0AAD1X4B1"/>
<reference evidence="1" key="1">
    <citation type="submission" date="2023-07" db="EMBL/GenBank/DDBJ databases">
        <authorList>
            <consortium name="AG Swart"/>
            <person name="Singh M."/>
            <person name="Singh A."/>
            <person name="Seah K."/>
            <person name="Emmerich C."/>
        </authorList>
    </citation>
    <scope>NUCLEOTIDE SEQUENCE</scope>
    <source>
        <strain evidence="1">DP1</strain>
    </source>
</reference>
<keyword evidence="2" id="KW-1185">Reference proteome</keyword>
<dbReference type="EMBL" id="CAMPGE010003662">
    <property type="protein sequence ID" value="CAI2362503.1"/>
    <property type="molecule type" value="Genomic_DNA"/>
</dbReference>
<organism evidence="1 2">
    <name type="scientific">Euplotes crassus</name>
    <dbReference type="NCBI Taxonomy" id="5936"/>
    <lineage>
        <taxon>Eukaryota</taxon>
        <taxon>Sar</taxon>
        <taxon>Alveolata</taxon>
        <taxon>Ciliophora</taxon>
        <taxon>Intramacronucleata</taxon>
        <taxon>Spirotrichea</taxon>
        <taxon>Hypotrichia</taxon>
        <taxon>Euplotida</taxon>
        <taxon>Euplotidae</taxon>
        <taxon>Moneuplotes</taxon>
    </lineage>
</organism>
<evidence type="ECO:0000313" key="1">
    <source>
        <dbReference type="EMBL" id="CAI2362503.1"/>
    </source>
</evidence>
<gene>
    <name evidence="1" type="ORF">ECRASSUSDP1_LOCUS3827</name>
</gene>
<accession>A0AAD1X4B1</accession>
<sequence length="184" mass="22268">MKLIEHLKYENNVRAVCNKLEEDKTLLIICDKQIKRFSRNIRRKTNSIKECRIRAEYNTRARKLPCLAKEITPHGICKLSMNYLKQAVIEQIDAEIFNSSRFKEQQIRQRKIKCALYQQKKVTDKNERRKINNFKAEKKINWEILKGKRLRKKLIIKQSNKTRIEQENYKRIRESCRSRVCDKE</sequence>
<proteinExistence type="predicted"/>
<evidence type="ECO:0000313" key="2">
    <source>
        <dbReference type="Proteomes" id="UP001295684"/>
    </source>
</evidence>
<dbReference type="Proteomes" id="UP001295684">
    <property type="component" value="Unassembled WGS sequence"/>
</dbReference>
<comment type="caution">
    <text evidence="1">The sequence shown here is derived from an EMBL/GenBank/DDBJ whole genome shotgun (WGS) entry which is preliminary data.</text>
</comment>
<protein>
    <submittedName>
        <fullName evidence="1">Uncharacterized protein</fullName>
    </submittedName>
</protein>